<keyword evidence="3" id="KW-1185">Reference proteome</keyword>
<evidence type="ECO:0000313" key="3">
    <source>
        <dbReference type="Proteomes" id="UP000499080"/>
    </source>
</evidence>
<proteinExistence type="predicted"/>
<feature type="region of interest" description="Disordered" evidence="1">
    <location>
        <begin position="38"/>
        <end position="82"/>
    </location>
</feature>
<sequence length="177" mass="20281">MVSVSDNEIKSMVLDVPVEIDEKERERLRKLFAELETDEDSDFDNKGNRPDDILEEKFSNHESFSEYDTESEEDGDSGHGEVNNSEWFASKLAYKEEKQNLGTIIRIRCRNIVSCFSGTKVPVKDVTSPVKGWELFINDNMIHLIVGCTNIFIKKSAPNFSSERDARKMDPLEIRAL</sequence>
<name>A0A4Y2U486_ARAVE</name>
<dbReference type="Proteomes" id="UP000499080">
    <property type="component" value="Unassembled WGS sequence"/>
</dbReference>
<dbReference type="OrthoDB" id="6779804at2759"/>
<accession>A0A4Y2U486</accession>
<protein>
    <recommendedName>
        <fullName evidence="4">PiggyBac transposable element-derived protein domain-containing protein</fullName>
    </recommendedName>
</protein>
<evidence type="ECO:0008006" key="4">
    <source>
        <dbReference type="Google" id="ProtNLM"/>
    </source>
</evidence>
<reference evidence="2 3" key="1">
    <citation type="journal article" date="2019" name="Sci. Rep.">
        <title>Orb-weaving spider Araneus ventricosus genome elucidates the spidroin gene catalogue.</title>
        <authorList>
            <person name="Kono N."/>
            <person name="Nakamura H."/>
            <person name="Ohtoshi R."/>
            <person name="Moran D.A.P."/>
            <person name="Shinohara A."/>
            <person name="Yoshida Y."/>
            <person name="Fujiwara M."/>
            <person name="Mori M."/>
            <person name="Tomita M."/>
            <person name="Arakawa K."/>
        </authorList>
    </citation>
    <scope>NUCLEOTIDE SEQUENCE [LARGE SCALE GENOMIC DNA]</scope>
</reference>
<feature type="compositionally biased region" description="Acidic residues" evidence="1">
    <location>
        <begin position="65"/>
        <end position="75"/>
    </location>
</feature>
<evidence type="ECO:0000256" key="1">
    <source>
        <dbReference type="SAM" id="MobiDB-lite"/>
    </source>
</evidence>
<dbReference type="AlphaFoldDB" id="A0A4Y2U486"/>
<dbReference type="EMBL" id="BGPR01033477">
    <property type="protein sequence ID" value="GBO07422.1"/>
    <property type="molecule type" value="Genomic_DNA"/>
</dbReference>
<feature type="compositionally biased region" description="Basic and acidic residues" evidence="1">
    <location>
        <begin position="43"/>
        <end position="64"/>
    </location>
</feature>
<evidence type="ECO:0000313" key="2">
    <source>
        <dbReference type="EMBL" id="GBO07422.1"/>
    </source>
</evidence>
<gene>
    <name evidence="2" type="ORF">AVEN_20858_1</name>
</gene>
<comment type="caution">
    <text evidence="2">The sequence shown here is derived from an EMBL/GenBank/DDBJ whole genome shotgun (WGS) entry which is preliminary data.</text>
</comment>
<organism evidence="2 3">
    <name type="scientific">Araneus ventricosus</name>
    <name type="common">Orbweaver spider</name>
    <name type="synonym">Epeira ventricosa</name>
    <dbReference type="NCBI Taxonomy" id="182803"/>
    <lineage>
        <taxon>Eukaryota</taxon>
        <taxon>Metazoa</taxon>
        <taxon>Ecdysozoa</taxon>
        <taxon>Arthropoda</taxon>
        <taxon>Chelicerata</taxon>
        <taxon>Arachnida</taxon>
        <taxon>Araneae</taxon>
        <taxon>Araneomorphae</taxon>
        <taxon>Entelegynae</taxon>
        <taxon>Araneoidea</taxon>
        <taxon>Araneidae</taxon>
        <taxon>Araneus</taxon>
    </lineage>
</organism>